<dbReference type="EMBL" id="DVIU01000221">
    <property type="protein sequence ID" value="HIS37203.1"/>
    <property type="molecule type" value="Genomic_DNA"/>
</dbReference>
<sequence length="47" mass="5481">MPSFPGAAEQKNEPKNTETEHKNPSIQEMTDEANKRKNAGKPWWKLW</sequence>
<name>A0A9D1JNQ9_9BACT</name>
<accession>A0A9D1JNQ9</accession>
<reference evidence="2" key="1">
    <citation type="submission" date="2020-10" db="EMBL/GenBank/DDBJ databases">
        <authorList>
            <person name="Gilroy R."/>
        </authorList>
    </citation>
    <scope>NUCLEOTIDE SEQUENCE</scope>
    <source>
        <strain evidence="2">6276</strain>
    </source>
</reference>
<feature type="region of interest" description="Disordered" evidence="1">
    <location>
        <begin position="1"/>
        <end position="47"/>
    </location>
</feature>
<dbReference type="Proteomes" id="UP000823928">
    <property type="component" value="Unassembled WGS sequence"/>
</dbReference>
<feature type="compositionally biased region" description="Basic and acidic residues" evidence="1">
    <location>
        <begin position="10"/>
        <end position="23"/>
    </location>
</feature>
<evidence type="ECO:0000256" key="1">
    <source>
        <dbReference type="SAM" id="MobiDB-lite"/>
    </source>
</evidence>
<evidence type="ECO:0000313" key="2">
    <source>
        <dbReference type="EMBL" id="HIS37203.1"/>
    </source>
</evidence>
<comment type="caution">
    <text evidence="2">The sequence shown here is derived from an EMBL/GenBank/DDBJ whole genome shotgun (WGS) entry which is preliminary data.</text>
</comment>
<reference evidence="2" key="2">
    <citation type="journal article" date="2021" name="PeerJ">
        <title>Extensive microbial diversity within the chicken gut microbiome revealed by metagenomics and culture.</title>
        <authorList>
            <person name="Gilroy R."/>
            <person name="Ravi A."/>
            <person name="Getino M."/>
            <person name="Pursley I."/>
            <person name="Horton D.L."/>
            <person name="Alikhan N.F."/>
            <person name="Baker D."/>
            <person name="Gharbi K."/>
            <person name="Hall N."/>
            <person name="Watson M."/>
            <person name="Adriaenssens E.M."/>
            <person name="Foster-Nyarko E."/>
            <person name="Jarju S."/>
            <person name="Secka A."/>
            <person name="Antonio M."/>
            <person name="Oren A."/>
            <person name="Chaudhuri R.R."/>
            <person name="La Ragione R."/>
            <person name="Hildebrand F."/>
            <person name="Pallen M.J."/>
        </authorList>
    </citation>
    <scope>NUCLEOTIDE SEQUENCE</scope>
    <source>
        <strain evidence="2">6276</strain>
    </source>
</reference>
<organism evidence="2 3">
    <name type="scientific">Candidatus Scatousia excrementigallinarum</name>
    <dbReference type="NCBI Taxonomy" id="2840935"/>
    <lineage>
        <taxon>Bacteria</taxon>
        <taxon>Candidatus Scatousia</taxon>
    </lineage>
</organism>
<evidence type="ECO:0000313" key="3">
    <source>
        <dbReference type="Proteomes" id="UP000823928"/>
    </source>
</evidence>
<dbReference type="AlphaFoldDB" id="A0A9D1JNQ9"/>
<proteinExistence type="predicted"/>
<protein>
    <submittedName>
        <fullName evidence="2">Uncharacterized protein</fullName>
    </submittedName>
</protein>
<gene>
    <name evidence="2" type="ORF">IAC10_11345</name>
</gene>